<reference evidence="7 8" key="1">
    <citation type="submission" date="2019-03" db="EMBL/GenBank/DDBJ databases">
        <title>Genomic Encyclopedia of Type Strains, Phase IV (KMG-IV): sequencing the most valuable type-strain genomes for metagenomic binning, comparative biology and taxonomic classification.</title>
        <authorList>
            <person name="Goeker M."/>
        </authorList>
    </citation>
    <scope>NUCLEOTIDE SEQUENCE [LARGE SCALE GENOMIC DNA]</scope>
    <source>
        <strain evidence="7 8">DSM 45765</strain>
    </source>
</reference>
<dbReference type="Pfam" id="PF02837">
    <property type="entry name" value="Glyco_hydro_2_N"/>
    <property type="match status" value="1"/>
</dbReference>
<keyword evidence="3" id="KW-0326">Glycosidase</keyword>
<dbReference type="InterPro" id="IPR006103">
    <property type="entry name" value="Glyco_hydro_2_cat"/>
</dbReference>
<evidence type="ECO:0000313" key="8">
    <source>
        <dbReference type="Proteomes" id="UP000294911"/>
    </source>
</evidence>
<protein>
    <submittedName>
        <fullName evidence="7">Beta-galactosidase</fullName>
    </submittedName>
</protein>
<dbReference type="Pfam" id="PF18565">
    <property type="entry name" value="Glyco_hydro2_C5"/>
    <property type="match status" value="1"/>
</dbReference>
<dbReference type="RefSeq" id="WP_132876945.1">
    <property type="nucleotide sequence ID" value="NZ_SLXQ01000003.1"/>
</dbReference>
<accession>A0A4R2R3S2</accession>
<dbReference type="EMBL" id="SLXQ01000003">
    <property type="protein sequence ID" value="TCP54181.1"/>
    <property type="molecule type" value="Genomic_DNA"/>
</dbReference>
<keyword evidence="2" id="KW-0378">Hydrolase</keyword>
<evidence type="ECO:0000256" key="2">
    <source>
        <dbReference type="ARBA" id="ARBA00022801"/>
    </source>
</evidence>
<dbReference type="GO" id="GO:0005975">
    <property type="term" value="P:carbohydrate metabolic process"/>
    <property type="evidence" value="ECO:0007669"/>
    <property type="project" value="InterPro"/>
</dbReference>
<comment type="caution">
    <text evidence="7">The sequence shown here is derived from an EMBL/GenBank/DDBJ whole genome shotgun (WGS) entry which is preliminary data.</text>
</comment>
<dbReference type="PANTHER" id="PTHR42732:SF1">
    <property type="entry name" value="BETA-MANNOSIDASE"/>
    <property type="match status" value="1"/>
</dbReference>
<dbReference type="AlphaFoldDB" id="A0A4R2R3S2"/>
<dbReference type="PROSITE" id="PS00608">
    <property type="entry name" value="GLYCOSYL_HYDROL_F2_2"/>
    <property type="match status" value="1"/>
</dbReference>
<dbReference type="InterPro" id="IPR008979">
    <property type="entry name" value="Galactose-bd-like_sf"/>
</dbReference>
<dbReference type="Pfam" id="PF02836">
    <property type="entry name" value="Glyco_hydro_2_C"/>
    <property type="match status" value="1"/>
</dbReference>
<feature type="domain" description="Glycoside hydrolase family 2 catalytic" evidence="4">
    <location>
        <begin position="273"/>
        <end position="544"/>
    </location>
</feature>
<dbReference type="InterPro" id="IPR006101">
    <property type="entry name" value="Glyco_hydro_2"/>
</dbReference>
<dbReference type="InterPro" id="IPR006104">
    <property type="entry name" value="Glyco_hydro_2_N"/>
</dbReference>
<dbReference type="InterPro" id="IPR036156">
    <property type="entry name" value="Beta-gal/glucu_dom_sf"/>
</dbReference>
<dbReference type="SUPFAM" id="SSF49785">
    <property type="entry name" value="Galactose-binding domain-like"/>
    <property type="match status" value="1"/>
</dbReference>
<organism evidence="7 8">
    <name type="scientific">Tamaricihabitans halophyticus</name>
    <dbReference type="NCBI Taxonomy" id="1262583"/>
    <lineage>
        <taxon>Bacteria</taxon>
        <taxon>Bacillati</taxon>
        <taxon>Actinomycetota</taxon>
        <taxon>Actinomycetes</taxon>
        <taxon>Pseudonocardiales</taxon>
        <taxon>Pseudonocardiaceae</taxon>
        <taxon>Tamaricihabitans</taxon>
    </lineage>
</organism>
<evidence type="ECO:0000256" key="1">
    <source>
        <dbReference type="ARBA" id="ARBA00007401"/>
    </source>
</evidence>
<keyword evidence="8" id="KW-1185">Reference proteome</keyword>
<dbReference type="InterPro" id="IPR040605">
    <property type="entry name" value="Glyco_hydro2_dom5"/>
</dbReference>
<feature type="domain" description="Glycoside hydrolase family 2" evidence="6">
    <location>
        <begin position="652"/>
        <end position="741"/>
    </location>
</feature>
<dbReference type="SUPFAM" id="SSF49303">
    <property type="entry name" value="beta-Galactosidase/glucuronidase domain"/>
    <property type="match status" value="1"/>
</dbReference>
<sequence>MGRTSLNPEWQFTGPILNPLEATKYTGRFELINLPHTVTPLSWHDWNPASWEGFWLYRKEFDLSEPARRQLLRFAGAMTGIRPFLNSVPLSPHIGGYLPAEYEITNLVRETGNRLDVVVDGRWAQNVPPNRPGRGPASIDLWQPAGLYRDVTLESLPANYLADVFARPRDVLDPVKRCLEVTTTIDVTEPETEAELIFELRADDGPVLRHTEKLALPTPGTRTVRHTLRGLPGDLALWSPDRPALHHLSVTLRGASSHTSSRTIGFRQVEFTATGCYVNGERLQIRGSGRHHYFPFTGSAMPARVQRRDALILKEHGHNMVRCTVYPQDESFLDACDELGLLVYAEAPGWGYLGDVQWQDRSARDVHDMIRRDRNHPSIVLWGVRLNETRNDTEFYTRTQRIARELDDSRQTTGAIIAPMHDISDFQQDVFSYNDYHRGKDGYPELRAPRTEWPYLVSEAVGTLSGPAKFYRRTDPVADQQVQAVCHAMVHDQALADERYCGVLGWATFDYQSGNGNQRDGIKSPGIFDMFREPKLGAAIYTAQVDPAHRLVIQPACYWDFGTRFGVAALDGEAVICSNAEQLELFLDDEPYRLLHPARDRYPNLPYPPFLVDLRELADAGCPELRIDAYRAGEFVGSRTFSADREQDQFYLAADDAELSADGSDATRIVLRIVDKYGGTAPPRAGLVRFSLDGPAILLGDHPFPLGDTGGVGAVWLRSQYRQSGVAVLRAEHDTLGARTVRVHLRGA</sequence>
<evidence type="ECO:0000313" key="7">
    <source>
        <dbReference type="EMBL" id="TCP54181.1"/>
    </source>
</evidence>
<dbReference type="InterPro" id="IPR023232">
    <property type="entry name" value="Glyco_hydro_2_AS"/>
</dbReference>
<proteinExistence type="inferred from homology"/>
<feature type="domain" description="Glycosyl hydrolases family 2 sugar binding" evidence="5">
    <location>
        <begin position="40"/>
        <end position="157"/>
    </location>
</feature>
<dbReference type="Gene3D" id="2.60.40.10">
    <property type="entry name" value="Immunoglobulins"/>
    <property type="match status" value="1"/>
</dbReference>
<evidence type="ECO:0000259" key="6">
    <source>
        <dbReference type="Pfam" id="PF18565"/>
    </source>
</evidence>
<dbReference type="GO" id="GO:0004553">
    <property type="term" value="F:hydrolase activity, hydrolyzing O-glycosyl compounds"/>
    <property type="evidence" value="ECO:0007669"/>
    <property type="project" value="InterPro"/>
</dbReference>
<dbReference type="InterPro" id="IPR051913">
    <property type="entry name" value="GH2_Domain-Containing"/>
</dbReference>
<evidence type="ECO:0000259" key="5">
    <source>
        <dbReference type="Pfam" id="PF02837"/>
    </source>
</evidence>
<dbReference type="Gene3D" id="3.20.20.80">
    <property type="entry name" value="Glycosidases"/>
    <property type="match status" value="1"/>
</dbReference>
<dbReference type="InterPro" id="IPR013783">
    <property type="entry name" value="Ig-like_fold"/>
</dbReference>
<dbReference type="Gene3D" id="2.60.120.260">
    <property type="entry name" value="Galactose-binding domain-like"/>
    <property type="match status" value="1"/>
</dbReference>
<evidence type="ECO:0000256" key="3">
    <source>
        <dbReference type="ARBA" id="ARBA00023295"/>
    </source>
</evidence>
<dbReference type="InterPro" id="IPR017853">
    <property type="entry name" value="GH"/>
</dbReference>
<name>A0A4R2R3S2_9PSEU</name>
<dbReference type="Proteomes" id="UP000294911">
    <property type="component" value="Unassembled WGS sequence"/>
</dbReference>
<dbReference type="OrthoDB" id="9762066at2"/>
<dbReference type="PANTHER" id="PTHR42732">
    <property type="entry name" value="BETA-GALACTOSIDASE"/>
    <property type="match status" value="1"/>
</dbReference>
<dbReference type="PRINTS" id="PR00132">
    <property type="entry name" value="GLHYDRLASE2"/>
</dbReference>
<evidence type="ECO:0000259" key="4">
    <source>
        <dbReference type="Pfam" id="PF02836"/>
    </source>
</evidence>
<comment type="similarity">
    <text evidence="1">Belongs to the glycosyl hydrolase 2 family.</text>
</comment>
<gene>
    <name evidence="7" type="ORF">EV191_103224</name>
</gene>
<dbReference type="SUPFAM" id="SSF51445">
    <property type="entry name" value="(Trans)glycosidases"/>
    <property type="match status" value="1"/>
</dbReference>